<protein>
    <recommendedName>
        <fullName evidence="4">Methyltransferase type 11 domain-containing protein</fullName>
    </recommendedName>
</protein>
<feature type="domain" description="Methyltransferase type 11" evidence="4">
    <location>
        <begin position="208"/>
        <end position="248"/>
    </location>
</feature>
<comment type="caution">
    <text evidence="5">The sequence shown here is derived from an EMBL/GenBank/DDBJ whole genome shotgun (WGS) entry which is preliminary data.</text>
</comment>
<dbReference type="Pfam" id="PF08241">
    <property type="entry name" value="Methyltransf_11"/>
    <property type="match status" value="1"/>
</dbReference>
<dbReference type="Gene3D" id="3.40.50.150">
    <property type="entry name" value="Vaccinia Virus protein VP39"/>
    <property type="match status" value="1"/>
</dbReference>
<dbReference type="OrthoDB" id="197974at2759"/>
<dbReference type="InterPro" id="IPR013216">
    <property type="entry name" value="Methyltransf_11"/>
</dbReference>
<evidence type="ECO:0000256" key="1">
    <source>
        <dbReference type="ARBA" id="ARBA00022603"/>
    </source>
</evidence>
<dbReference type="InterPro" id="IPR029063">
    <property type="entry name" value="SAM-dependent_MTases_sf"/>
</dbReference>
<evidence type="ECO:0000313" key="5">
    <source>
        <dbReference type="EMBL" id="GMI45431.1"/>
    </source>
</evidence>
<evidence type="ECO:0000256" key="3">
    <source>
        <dbReference type="SAM" id="MobiDB-lite"/>
    </source>
</evidence>
<sequence>MYIYSRSTSLIRISNKIHIASAAASLLDSTSQTSIPSITPSRTHSITHAHSARRGYISRTFAYKEKEVFDSSLKLLHKDNAARLRLKGGGEEEEEEEEVDYTYFNREITNRLVDRLEDVKERDFTICLDLGTPDNALLASINREESLSGNGGGIGGVRKIVQLQGSAVMASLHEDEGVSGKSSLDEGVGKGPAEAFRVPDSTEFSLPLPFPSDTFDCVISSMALHWVSDLQGTLREINRVLKPDGAVFLAVPGGETLPELRSSLLMAEQERDGGVSVRTGPYVSVPDVGRLLQSSGFNLPTIDVDEVLVEYPSMFVLTEHLGRMGESNGSTQRRTEGNSVNKWLAAAAVYGETFKGEGGEGVTASVQVIYGIGWKKHDSQQKPDERGKAGVGKIGEDVRVEQG</sequence>
<dbReference type="EMBL" id="BRYA01000246">
    <property type="protein sequence ID" value="GMI45431.1"/>
    <property type="molecule type" value="Genomic_DNA"/>
</dbReference>
<dbReference type="SUPFAM" id="SSF53335">
    <property type="entry name" value="S-adenosyl-L-methionine-dependent methyltransferases"/>
    <property type="match status" value="1"/>
</dbReference>
<keyword evidence="2" id="KW-0808">Transferase</keyword>
<accession>A0A9W7LD72</accession>
<gene>
    <name evidence="5" type="ORF">TrCOL_g1609</name>
</gene>
<feature type="region of interest" description="Disordered" evidence="3">
    <location>
        <begin position="377"/>
        <end position="403"/>
    </location>
</feature>
<keyword evidence="1" id="KW-0489">Methyltransferase</keyword>
<reference evidence="6" key="1">
    <citation type="journal article" date="2023" name="Commun. Biol.">
        <title>Genome analysis of Parmales, the sister group of diatoms, reveals the evolutionary specialization of diatoms from phago-mixotrophs to photoautotrophs.</title>
        <authorList>
            <person name="Ban H."/>
            <person name="Sato S."/>
            <person name="Yoshikawa S."/>
            <person name="Yamada K."/>
            <person name="Nakamura Y."/>
            <person name="Ichinomiya M."/>
            <person name="Sato N."/>
            <person name="Blanc-Mathieu R."/>
            <person name="Endo H."/>
            <person name="Kuwata A."/>
            <person name="Ogata H."/>
        </authorList>
    </citation>
    <scope>NUCLEOTIDE SEQUENCE [LARGE SCALE GENOMIC DNA]</scope>
</reference>
<evidence type="ECO:0000259" key="4">
    <source>
        <dbReference type="Pfam" id="PF08241"/>
    </source>
</evidence>
<evidence type="ECO:0000313" key="6">
    <source>
        <dbReference type="Proteomes" id="UP001165065"/>
    </source>
</evidence>
<dbReference type="GO" id="GO:0032259">
    <property type="term" value="P:methylation"/>
    <property type="evidence" value="ECO:0007669"/>
    <property type="project" value="UniProtKB-KW"/>
</dbReference>
<evidence type="ECO:0000256" key="2">
    <source>
        <dbReference type="ARBA" id="ARBA00022679"/>
    </source>
</evidence>
<dbReference type="Proteomes" id="UP001165065">
    <property type="component" value="Unassembled WGS sequence"/>
</dbReference>
<organism evidence="5 6">
    <name type="scientific">Triparma columacea</name>
    <dbReference type="NCBI Taxonomy" id="722753"/>
    <lineage>
        <taxon>Eukaryota</taxon>
        <taxon>Sar</taxon>
        <taxon>Stramenopiles</taxon>
        <taxon>Ochrophyta</taxon>
        <taxon>Bolidophyceae</taxon>
        <taxon>Parmales</taxon>
        <taxon>Triparmaceae</taxon>
        <taxon>Triparma</taxon>
    </lineage>
</organism>
<dbReference type="CDD" id="cd02440">
    <property type="entry name" value="AdoMet_MTases"/>
    <property type="match status" value="1"/>
</dbReference>
<dbReference type="GO" id="GO:0032981">
    <property type="term" value="P:mitochondrial respiratory chain complex I assembly"/>
    <property type="evidence" value="ECO:0007669"/>
    <property type="project" value="TreeGrafter"/>
</dbReference>
<dbReference type="AlphaFoldDB" id="A0A9W7LD72"/>
<dbReference type="PANTHER" id="PTHR13090:SF1">
    <property type="entry name" value="ARGININE-HYDROXYLASE NDUFAF5, MITOCHONDRIAL"/>
    <property type="match status" value="1"/>
</dbReference>
<dbReference type="PANTHER" id="PTHR13090">
    <property type="entry name" value="ARGININE-HYDROXYLASE NDUFAF5, MITOCHONDRIAL"/>
    <property type="match status" value="1"/>
</dbReference>
<keyword evidence="6" id="KW-1185">Reference proteome</keyword>
<proteinExistence type="predicted"/>
<dbReference type="GO" id="GO:0008757">
    <property type="term" value="F:S-adenosylmethionine-dependent methyltransferase activity"/>
    <property type="evidence" value="ECO:0007669"/>
    <property type="project" value="InterPro"/>
</dbReference>
<dbReference type="GO" id="GO:0005739">
    <property type="term" value="C:mitochondrion"/>
    <property type="evidence" value="ECO:0007669"/>
    <property type="project" value="TreeGrafter"/>
</dbReference>
<name>A0A9W7LD72_9STRA</name>
<dbReference type="InterPro" id="IPR050602">
    <property type="entry name" value="Malonyl-ACP_OMT"/>
</dbReference>